<organism evidence="3 4">
    <name type="scientific">Breznakia pachnodae</name>
    <dbReference type="NCBI Taxonomy" id="265178"/>
    <lineage>
        <taxon>Bacteria</taxon>
        <taxon>Bacillati</taxon>
        <taxon>Bacillota</taxon>
        <taxon>Erysipelotrichia</taxon>
        <taxon>Erysipelotrichales</taxon>
        <taxon>Erysipelotrichaceae</taxon>
        <taxon>Breznakia</taxon>
    </lineage>
</organism>
<feature type="compositionally biased region" description="Polar residues" evidence="1">
    <location>
        <begin position="193"/>
        <end position="204"/>
    </location>
</feature>
<keyword evidence="4" id="KW-1185">Reference proteome</keyword>
<dbReference type="EMBL" id="JAUSUR010000010">
    <property type="protein sequence ID" value="MDQ0363239.1"/>
    <property type="molecule type" value="Genomic_DNA"/>
</dbReference>
<dbReference type="Proteomes" id="UP001230220">
    <property type="component" value="Unassembled WGS sequence"/>
</dbReference>
<feature type="chain" id="PRO_5046431554" description="DUF5011 domain-containing protein" evidence="2">
    <location>
        <begin position="19"/>
        <end position="318"/>
    </location>
</feature>
<comment type="caution">
    <text evidence="3">The sequence shown here is derived from an EMBL/GenBank/DDBJ whole genome shotgun (WGS) entry which is preliminary data.</text>
</comment>
<feature type="signal peptide" evidence="2">
    <location>
        <begin position="1"/>
        <end position="18"/>
    </location>
</feature>
<evidence type="ECO:0000313" key="4">
    <source>
        <dbReference type="Proteomes" id="UP001230220"/>
    </source>
</evidence>
<dbReference type="PROSITE" id="PS51257">
    <property type="entry name" value="PROKAR_LIPOPROTEIN"/>
    <property type="match status" value="1"/>
</dbReference>
<feature type="region of interest" description="Disordered" evidence="1">
    <location>
        <begin position="183"/>
        <end position="242"/>
    </location>
</feature>
<evidence type="ECO:0000256" key="1">
    <source>
        <dbReference type="SAM" id="MobiDB-lite"/>
    </source>
</evidence>
<reference evidence="3 4" key="1">
    <citation type="submission" date="2023-07" db="EMBL/GenBank/DDBJ databases">
        <title>Genomic Encyclopedia of Type Strains, Phase IV (KMG-IV): sequencing the most valuable type-strain genomes for metagenomic binning, comparative biology and taxonomic classification.</title>
        <authorList>
            <person name="Goeker M."/>
        </authorList>
    </citation>
    <scope>NUCLEOTIDE SEQUENCE [LARGE SCALE GENOMIC DNA]</scope>
    <source>
        <strain evidence="3 4">DSM 16784</strain>
    </source>
</reference>
<proteinExistence type="predicted"/>
<feature type="compositionally biased region" description="Low complexity" evidence="1">
    <location>
        <begin position="205"/>
        <end position="219"/>
    </location>
</feature>
<feature type="compositionally biased region" description="Basic and acidic residues" evidence="1">
    <location>
        <begin position="183"/>
        <end position="192"/>
    </location>
</feature>
<dbReference type="InterPro" id="IPR013783">
    <property type="entry name" value="Ig-like_fold"/>
</dbReference>
<accession>A0ABU0E8L3</accession>
<evidence type="ECO:0000313" key="3">
    <source>
        <dbReference type="EMBL" id="MDQ0363239.1"/>
    </source>
</evidence>
<evidence type="ECO:0000256" key="2">
    <source>
        <dbReference type="SAM" id="SignalP"/>
    </source>
</evidence>
<dbReference type="RefSeq" id="WP_307412059.1">
    <property type="nucleotide sequence ID" value="NZ_JAUSUR010000010.1"/>
</dbReference>
<sequence>MKKVKLLMIGLLAMTVVACGSSDKTSIELKKKEFVIEYGDAASEDAKDYIKADKDVLKETGISFKDVKYEKREADGKEIKYLEVGSYKATAVYKDETLDFKIVVKDTTAPEFVDFKEKIEIEQDSAEDLSTKFTATDLSDVTITVDVEKIDSSKAGEYKTTVTAKDKYDNEATKDVTIVVKEKASADQDKDQQGNQGTQPDANQTTGGFTGSSTNSSGGTSAGNGSGGSTTPSNPTPAPTEAVVQLTPTPTGSPIFETEDEAINWAYSIWDSPTASAKLAEDHGYTMITNWYNGVIHFGYASTGQVVYSKHVIIFTFQ</sequence>
<protein>
    <recommendedName>
        <fullName evidence="5">DUF5011 domain-containing protein</fullName>
    </recommendedName>
</protein>
<evidence type="ECO:0008006" key="5">
    <source>
        <dbReference type="Google" id="ProtNLM"/>
    </source>
</evidence>
<name>A0ABU0E8L3_9FIRM</name>
<keyword evidence="2" id="KW-0732">Signal</keyword>
<gene>
    <name evidence="3" type="ORF">J2S15_004000</name>
</gene>
<dbReference type="Gene3D" id="2.60.40.10">
    <property type="entry name" value="Immunoglobulins"/>
    <property type="match status" value="1"/>
</dbReference>